<name>A0AAD9S6S0_PHOAM</name>
<evidence type="ECO:0000256" key="1">
    <source>
        <dbReference type="ARBA" id="ARBA00004141"/>
    </source>
</evidence>
<feature type="transmembrane region" description="Helical" evidence="6">
    <location>
        <begin position="252"/>
        <end position="274"/>
    </location>
</feature>
<dbReference type="InterPro" id="IPR049326">
    <property type="entry name" value="Rhodopsin_dom_fungi"/>
</dbReference>
<evidence type="ECO:0000256" key="6">
    <source>
        <dbReference type="SAM" id="Phobius"/>
    </source>
</evidence>
<keyword evidence="2 6" id="KW-0812">Transmembrane</keyword>
<reference evidence="8" key="1">
    <citation type="submission" date="2023-06" db="EMBL/GenBank/DDBJ databases">
        <authorList>
            <person name="Noh H."/>
        </authorList>
    </citation>
    <scope>NUCLEOTIDE SEQUENCE</scope>
    <source>
        <strain evidence="8">DUCC20226</strain>
    </source>
</reference>
<feature type="transmembrane region" description="Helical" evidence="6">
    <location>
        <begin position="201"/>
        <end position="224"/>
    </location>
</feature>
<comment type="caution">
    <text evidence="8">The sequence shown here is derived from an EMBL/GenBank/DDBJ whole genome shotgun (WGS) entry which is preliminary data.</text>
</comment>
<feature type="transmembrane region" description="Helical" evidence="6">
    <location>
        <begin position="124"/>
        <end position="145"/>
    </location>
</feature>
<feature type="transmembrane region" description="Helical" evidence="6">
    <location>
        <begin position="90"/>
        <end position="112"/>
    </location>
</feature>
<evidence type="ECO:0000259" key="7">
    <source>
        <dbReference type="Pfam" id="PF20684"/>
    </source>
</evidence>
<keyword evidence="3 6" id="KW-1133">Transmembrane helix</keyword>
<dbReference type="PANTHER" id="PTHR33048:SF108">
    <property type="entry name" value="INTEGRAL MEMBRANE PROTEIN"/>
    <property type="match status" value="1"/>
</dbReference>
<dbReference type="GO" id="GO:0016020">
    <property type="term" value="C:membrane"/>
    <property type="evidence" value="ECO:0007669"/>
    <property type="project" value="UniProtKB-SubCell"/>
</dbReference>
<protein>
    <recommendedName>
        <fullName evidence="7">Rhodopsin domain-containing protein</fullName>
    </recommendedName>
</protein>
<evidence type="ECO:0000313" key="9">
    <source>
        <dbReference type="Proteomes" id="UP001265746"/>
    </source>
</evidence>
<evidence type="ECO:0000313" key="8">
    <source>
        <dbReference type="EMBL" id="KAK2600725.1"/>
    </source>
</evidence>
<comment type="similarity">
    <text evidence="5">Belongs to the SAT4 family.</text>
</comment>
<evidence type="ECO:0000256" key="2">
    <source>
        <dbReference type="ARBA" id="ARBA00022692"/>
    </source>
</evidence>
<gene>
    <name evidence="8" type="ORF">N8I77_010237</name>
</gene>
<evidence type="ECO:0000256" key="3">
    <source>
        <dbReference type="ARBA" id="ARBA00022989"/>
    </source>
</evidence>
<feature type="transmembrane region" description="Helical" evidence="6">
    <location>
        <begin position="169"/>
        <end position="189"/>
    </location>
</feature>
<organism evidence="8 9">
    <name type="scientific">Phomopsis amygdali</name>
    <name type="common">Fusicoccum amygdali</name>
    <dbReference type="NCBI Taxonomy" id="1214568"/>
    <lineage>
        <taxon>Eukaryota</taxon>
        <taxon>Fungi</taxon>
        <taxon>Dikarya</taxon>
        <taxon>Ascomycota</taxon>
        <taxon>Pezizomycotina</taxon>
        <taxon>Sordariomycetes</taxon>
        <taxon>Sordariomycetidae</taxon>
        <taxon>Diaporthales</taxon>
        <taxon>Diaporthaceae</taxon>
        <taxon>Diaporthe</taxon>
    </lineage>
</organism>
<dbReference type="Proteomes" id="UP001265746">
    <property type="component" value="Unassembled WGS sequence"/>
</dbReference>
<keyword evidence="9" id="KW-1185">Reference proteome</keyword>
<dbReference type="AlphaFoldDB" id="A0AAD9S6S0"/>
<keyword evidence="4 6" id="KW-0472">Membrane</keyword>
<dbReference type="InterPro" id="IPR052337">
    <property type="entry name" value="SAT4-like"/>
</dbReference>
<accession>A0AAD9S6S0</accession>
<evidence type="ECO:0000256" key="4">
    <source>
        <dbReference type="ARBA" id="ARBA00023136"/>
    </source>
</evidence>
<sequence>MESFALAAEHSGAINHVHTLTIGPSVVGVARELRLAVTVAVVGWVAVAGIRALCDGAIMAEQTIQVEAAEPAPPGLTADLDHPEDALHSIILAIAILTLILPVPFFFLRVYAPWKLSSPLKVDDSFCVAAFLSGISYLSSAIVFAEHGGGHHVWEVTDSQLQAVLETTYWNSIVYSPAALFTKVTLLLITIRTVRGNRPFVYAGYCLITVMVGYYVPVTILKIMTCRPIRGYWDYEVDSNCYDYRLVFLSDAIGAVITNVLVLLMAVSLLWMLWRPRIKMWLILGAGSAAVAMSLVRMGLVISLKETNDPTVDFVKLSLFG</sequence>
<feature type="transmembrane region" description="Helical" evidence="6">
    <location>
        <begin position="281"/>
        <end position="304"/>
    </location>
</feature>
<dbReference type="PANTHER" id="PTHR33048">
    <property type="entry name" value="PTH11-LIKE INTEGRAL MEMBRANE PROTEIN (AFU_ORTHOLOGUE AFUA_5G11245)"/>
    <property type="match status" value="1"/>
</dbReference>
<feature type="domain" description="Rhodopsin" evidence="7">
    <location>
        <begin position="108"/>
        <end position="319"/>
    </location>
</feature>
<dbReference type="Pfam" id="PF20684">
    <property type="entry name" value="Fung_rhodopsin"/>
    <property type="match status" value="1"/>
</dbReference>
<proteinExistence type="inferred from homology"/>
<evidence type="ECO:0000256" key="5">
    <source>
        <dbReference type="ARBA" id="ARBA00038359"/>
    </source>
</evidence>
<comment type="subcellular location">
    <subcellularLocation>
        <location evidence="1">Membrane</location>
        <topology evidence="1">Multi-pass membrane protein</topology>
    </subcellularLocation>
</comment>
<dbReference type="EMBL" id="JAUJFL010000006">
    <property type="protein sequence ID" value="KAK2600725.1"/>
    <property type="molecule type" value="Genomic_DNA"/>
</dbReference>